<dbReference type="OrthoDB" id="1653343at2"/>
<proteinExistence type="predicted"/>
<dbReference type="AlphaFoldDB" id="A0A1I0W7Y6"/>
<gene>
    <name evidence="1" type="ORF">SAMN04488528_100497</name>
</gene>
<sequence length="323" mass="36580">MDKKALINLISYFLPENAHLSFTNNNPDTPSITIKDLDNNNVDEISCRYKLYGVDYSMTLKWSINQWDISEVTNLSSLSYIRNSNTKLDSKIILSEDLGDVDGDGYLDKVYLTGTAPFNNTKNYIDDITLVVEYGNKKTDIIPLKVNGGFNPKVGVYNLINRDKKEILISIVPGGSGGYVFYYIYSFIDTALKNIFDFEEFNKKTSEMYTVLYKPNYNVEIANTLLKKKYLINLSLNPKEYLSFLYKDDGTLKSDFKGSISSLVGLYPISLENDGTFKLLAIENIIGIATKDILGSIQVYLQWQDSSFKPFAESVAIDGVYFK</sequence>
<accession>A0A1I0W7Y6</accession>
<protein>
    <recommendedName>
        <fullName evidence="3">VCBS repeat-containing protein</fullName>
    </recommendedName>
</protein>
<evidence type="ECO:0000313" key="2">
    <source>
        <dbReference type="Proteomes" id="UP000198619"/>
    </source>
</evidence>
<dbReference type="Proteomes" id="UP000198619">
    <property type="component" value="Unassembled WGS sequence"/>
</dbReference>
<organism evidence="1 2">
    <name type="scientific">Clostridium frigidicarnis</name>
    <dbReference type="NCBI Taxonomy" id="84698"/>
    <lineage>
        <taxon>Bacteria</taxon>
        <taxon>Bacillati</taxon>
        <taxon>Bacillota</taxon>
        <taxon>Clostridia</taxon>
        <taxon>Eubacteriales</taxon>
        <taxon>Clostridiaceae</taxon>
        <taxon>Clostridium</taxon>
    </lineage>
</organism>
<evidence type="ECO:0000313" key="1">
    <source>
        <dbReference type="EMBL" id="SFA84398.1"/>
    </source>
</evidence>
<reference evidence="1 2" key="1">
    <citation type="submission" date="2016-10" db="EMBL/GenBank/DDBJ databases">
        <authorList>
            <person name="de Groot N.N."/>
        </authorList>
    </citation>
    <scope>NUCLEOTIDE SEQUENCE [LARGE SCALE GENOMIC DNA]</scope>
    <source>
        <strain evidence="1 2">DSM 12271</strain>
    </source>
</reference>
<name>A0A1I0W7Y6_9CLOT</name>
<dbReference type="STRING" id="84698.SAMN04488528_100497"/>
<dbReference type="EMBL" id="FOKI01000004">
    <property type="protein sequence ID" value="SFA84398.1"/>
    <property type="molecule type" value="Genomic_DNA"/>
</dbReference>
<evidence type="ECO:0008006" key="3">
    <source>
        <dbReference type="Google" id="ProtNLM"/>
    </source>
</evidence>
<keyword evidence="2" id="KW-1185">Reference proteome</keyword>
<dbReference type="RefSeq" id="WP_090038917.1">
    <property type="nucleotide sequence ID" value="NZ_FOKI01000004.1"/>
</dbReference>